<dbReference type="PANTHER" id="PTHR48107:SF7">
    <property type="entry name" value="RE15974P"/>
    <property type="match status" value="1"/>
</dbReference>
<gene>
    <name evidence="3" type="ORF">GTQ38_17870</name>
</gene>
<dbReference type="PRINTS" id="PR00081">
    <property type="entry name" value="GDHRDH"/>
</dbReference>
<protein>
    <submittedName>
        <fullName evidence="3">SDR family oxidoreductase</fullName>
    </submittedName>
</protein>
<dbReference type="InterPro" id="IPR036291">
    <property type="entry name" value="NAD(P)-bd_dom_sf"/>
</dbReference>
<comment type="caution">
    <text evidence="3">The sequence shown here is derived from an EMBL/GenBank/DDBJ whole genome shotgun (WGS) entry which is preliminary data.</text>
</comment>
<accession>A0A6L9EGK8</accession>
<proteinExistence type="inferred from homology"/>
<dbReference type="EMBL" id="WXYO01000008">
    <property type="protein sequence ID" value="NAS13887.1"/>
    <property type="molecule type" value="Genomic_DNA"/>
</dbReference>
<dbReference type="AlphaFoldDB" id="A0A6L9EGK8"/>
<dbReference type="FunFam" id="3.40.50.720:FF:000084">
    <property type="entry name" value="Short-chain dehydrogenase reductase"/>
    <property type="match status" value="1"/>
</dbReference>
<dbReference type="InterPro" id="IPR002347">
    <property type="entry name" value="SDR_fam"/>
</dbReference>
<evidence type="ECO:0000256" key="1">
    <source>
        <dbReference type="ARBA" id="ARBA00006484"/>
    </source>
</evidence>
<dbReference type="Pfam" id="PF13561">
    <property type="entry name" value="adh_short_C2"/>
    <property type="match status" value="1"/>
</dbReference>
<organism evidence="3 4">
    <name type="scientific">Poritiphilus flavus</name>
    <dbReference type="NCBI Taxonomy" id="2697053"/>
    <lineage>
        <taxon>Bacteria</taxon>
        <taxon>Pseudomonadati</taxon>
        <taxon>Bacteroidota</taxon>
        <taxon>Flavobacteriia</taxon>
        <taxon>Flavobacteriales</taxon>
        <taxon>Flavobacteriaceae</taxon>
        <taxon>Poritiphilus</taxon>
    </lineage>
</organism>
<dbReference type="PANTHER" id="PTHR48107">
    <property type="entry name" value="NADPH-DEPENDENT ALDEHYDE REDUCTASE-LIKE PROTEIN, CHLOROPLASTIC-RELATED"/>
    <property type="match status" value="1"/>
</dbReference>
<evidence type="ECO:0000256" key="2">
    <source>
        <dbReference type="ARBA" id="ARBA00023002"/>
    </source>
</evidence>
<comment type="similarity">
    <text evidence="1">Belongs to the short-chain dehydrogenases/reductases (SDR) family.</text>
</comment>
<dbReference type="SUPFAM" id="SSF51735">
    <property type="entry name" value="NAD(P)-binding Rossmann-fold domains"/>
    <property type="match status" value="1"/>
</dbReference>
<dbReference type="Gene3D" id="3.40.50.720">
    <property type="entry name" value="NAD(P)-binding Rossmann-like Domain"/>
    <property type="match status" value="1"/>
</dbReference>
<name>A0A6L9EGK8_9FLAO</name>
<keyword evidence="2" id="KW-0560">Oxidoreductase</keyword>
<sequence>METLNQTLNGKVAIVTGASKNLGAETATYLGSIGANVIVHHFSDSSREEAQGVAEKIKASGNDAKVVQADLRKVSEIKRLFDEAENSFGKVDILVNTAGTMLKKPAAEVSEDEYDQMFSIHTKSAFFLLSEAAKRLQDGGRIVNISTTLTSVTTGLYSVYAGAKAASEQFVKMIAKEIGSRGITVNSIAPGPLNTSFFYPVENDHSIDYLKHMSVQNRLGEISDVLPMVKFLTSPDAGWVTAQTIRVNGGMF</sequence>
<evidence type="ECO:0000313" key="3">
    <source>
        <dbReference type="EMBL" id="NAS13887.1"/>
    </source>
</evidence>
<reference evidence="3 4" key="1">
    <citation type="submission" date="2020-01" db="EMBL/GenBank/DDBJ databases">
        <title>Bacteria diversity of Porities sp.</title>
        <authorList>
            <person name="Wang G."/>
        </authorList>
    </citation>
    <scope>NUCLEOTIDE SEQUENCE [LARGE SCALE GENOMIC DNA]</scope>
    <source>
        <strain evidence="3 4">R33</strain>
    </source>
</reference>
<dbReference type="CDD" id="cd05362">
    <property type="entry name" value="THN_reductase-like_SDR_c"/>
    <property type="match status" value="1"/>
</dbReference>
<dbReference type="PRINTS" id="PR00080">
    <property type="entry name" value="SDRFAMILY"/>
</dbReference>
<dbReference type="GO" id="GO:0016614">
    <property type="term" value="F:oxidoreductase activity, acting on CH-OH group of donors"/>
    <property type="evidence" value="ECO:0007669"/>
    <property type="project" value="UniProtKB-ARBA"/>
</dbReference>
<evidence type="ECO:0000313" key="4">
    <source>
        <dbReference type="Proteomes" id="UP000475249"/>
    </source>
</evidence>
<dbReference type="Proteomes" id="UP000475249">
    <property type="component" value="Unassembled WGS sequence"/>
</dbReference>
<dbReference type="RefSeq" id="WP_161436928.1">
    <property type="nucleotide sequence ID" value="NZ_WXYO01000008.1"/>
</dbReference>
<keyword evidence="4" id="KW-1185">Reference proteome</keyword>